<accession>A0A3N6NHV4</accession>
<gene>
    <name evidence="1" type="ORF">D5R40_12770</name>
</gene>
<keyword evidence="2" id="KW-1185">Reference proteome</keyword>
<dbReference type="OrthoDB" id="9789109at2"/>
<reference evidence="1 2" key="1">
    <citation type="journal article" date="2018" name="ACS Chem. Biol.">
        <title>Ketoreductase domain dysfunction expands chemodiversity: malyngamide biosynthesis in the cyanobacterium Okeania hirsuta.</title>
        <authorList>
            <person name="Moss N.A."/>
            <person name="Leao T."/>
            <person name="Rankin M."/>
            <person name="McCullough T.M."/>
            <person name="Qu P."/>
            <person name="Korobeynikov A."/>
            <person name="Smith J.L."/>
            <person name="Gerwick L."/>
            <person name="Gerwick W.H."/>
        </authorList>
    </citation>
    <scope>NUCLEOTIDE SEQUENCE [LARGE SCALE GENOMIC DNA]</scope>
    <source>
        <strain evidence="1 2">PAB10Feb10-1</strain>
    </source>
</reference>
<dbReference type="EMBL" id="RCBY01000060">
    <property type="protein sequence ID" value="RQH43534.1"/>
    <property type="molecule type" value="Genomic_DNA"/>
</dbReference>
<evidence type="ECO:0000313" key="2">
    <source>
        <dbReference type="Proteomes" id="UP000269154"/>
    </source>
</evidence>
<comment type="caution">
    <text evidence="1">The sequence shown here is derived from an EMBL/GenBank/DDBJ whole genome shotgun (WGS) entry which is preliminary data.</text>
</comment>
<proteinExistence type="predicted"/>
<dbReference type="InterPro" id="IPR007438">
    <property type="entry name" value="DUF488"/>
</dbReference>
<name>A0A3N6NHV4_9CYAN</name>
<dbReference type="Pfam" id="PF04343">
    <property type="entry name" value="DUF488"/>
    <property type="match status" value="1"/>
</dbReference>
<dbReference type="PANTHER" id="PTHR39337">
    <property type="entry name" value="BLR5642 PROTEIN"/>
    <property type="match status" value="1"/>
</dbReference>
<organism evidence="1 2">
    <name type="scientific">Okeania hirsuta</name>
    <dbReference type="NCBI Taxonomy" id="1458930"/>
    <lineage>
        <taxon>Bacteria</taxon>
        <taxon>Bacillati</taxon>
        <taxon>Cyanobacteriota</taxon>
        <taxon>Cyanophyceae</taxon>
        <taxon>Oscillatoriophycideae</taxon>
        <taxon>Oscillatoriales</taxon>
        <taxon>Microcoleaceae</taxon>
        <taxon>Okeania</taxon>
    </lineage>
</organism>
<dbReference type="AlphaFoldDB" id="A0A3N6NHV4"/>
<evidence type="ECO:0000313" key="1">
    <source>
        <dbReference type="EMBL" id="RQH43534.1"/>
    </source>
</evidence>
<dbReference type="Proteomes" id="UP000269154">
    <property type="component" value="Unassembled WGS sequence"/>
</dbReference>
<protein>
    <submittedName>
        <fullName evidence="1">DUF488 domain-containing protein</fullName>
    </submittedName>
</protein>
<dbReference type="PANTHER" id="PTHR39337:SF1">
    <property type="entry name" value="BLR5642 PROTEIN"/>
    <property type="match status" value="1"/>
</dbReference>
<sequence>MKLFTIGHSNHSIESFLSLLQKHQITAIADVRSYPYSNYLPHFNQKNIQQYLHKTNISYIFLGKELGARTNNLSCYVNGKALYELIAKTEEFQKGLEKVYQSLENYNIALMCSEQDPITCHRAILVSRHLINKGLDIYHILKNGDLENHSALEQRLLQINNLVEKPQPFLQLSLFDTENFSQNASQSTKSSQDTILEKAYKIQGDKIAYISKK</sequence>